<organism evidence="4 5">
    <name type="scientific">SAR324 cluster bacterium</name>
    <dbReference type="NCBI Taxonomy" id="2024889"/>
    <lineage>
        <taxon>Bacteria</taxon>
        <taxon>Deltaproteobacteria</taxon>
        <taxon>SAR324 cluster</taxon>
    </lineage>
</organism>
<evidence type="ECO:0000256" key="2">
    <source>
        <dbReference type="ARBA" id="ARBA00022898"/>
    </source>
</evidence>
<dbReference type="AlphaFoldDB" id="A0A432GP96"/>
<gene>
    <name evidence="4" type="ORF">DSY96_04795</name>
</gene>
<evidence type="ECO:0000259" key="3">
    <source>
        <dbReference type="Pfam" id="PF00464"/>
    </source>
</evidence>
<sequence>MSFDELESKAFSLIETHEKLMDQQSIVLYAGTNVINPKAAKMLSSSIGNRASLGYPGAKYNKGMEHADQLEIMLMSLMRQLFQAKYVEYRVPSGSIANLYAYMATTKPGDKIMSFSDAAAGHVTHHA</sequence>
<dbReference type="PANTHER" id="PTHR11680:SF35">
    <property type="entry name" value="SERINE HYDROXYMETHYLTRANSFERASE 1"/>
    <property type="match status" value="1"/>
</dbReference>
<dbReference type="InterPro" id="IPR049943">
    <property type="entry name" value="Ser_HO-MeTrfase-like"/>
</dbReference>
<dbReference type="EMBL" id="QNZK01000169">
    <property type="protein sequence ID" value="RTZ85355.1"/>
    <property type="molecule type" value="Genomic_DNA"/>
</dbReference>
<protein>
    <recommendedName>
        <fullName evidence="3">Serine hydroxymethyltransferase-like domain-containing protein</fullName>
    </recommendedName>
</protein>
<feature type="domain" description="Serine hydroxymethyltransferase-like" evidence="3">
    <location>
        <begin position="10"/>
        <end position="125"/>
    </location>
</feature>
<accession>A0A432GP96</accession>
<dbReference type="InterPro" id="IPR039429">
    <property type="entry name" value="SHMT-like_dom"/>
</dbReference>
<dbReference type="SUPFAM" id="SSF53383">
    <property type="entry name" value="PLP-dependent transferases"/>
    <property type="match status" value="1"/>
</dbReference>
<dbReference type="PANTHER" id="PTHR11680">
    <property type="entry name" value="SERINE HYDROXYMETHYLTRANSFERASE"/>
    <property type="match status" value="1"/>
</dbReference>
<reference evidence="4 5" key="1">
    <citation type="submission" date="2018-06" db="EMBL/GenBank/DDBJ databases">
        <title>Combined omics and stable isotope probing to characterize newly discovered Mariana Back-Arc vent microbial communities.</title>
        <authorList>
            <person name="Trembath-Reichert E."/>
            <person name="Huber J.A."/>
        </authorList>
    </citation>
    <scope>NUCLEOTIDE SEQUENCE [LARGE SCALE GENOMIC DNA]</scope>
    <source>
        <strain evidence="4">MAG 58</strain>
    </source>
</reference>
<dbReference type="Pfam" id="PF00464">
    <property type="entry name" value="SHMT"/>
    <property type="match status" value="1"/>
</dbReference>
<evidence type="ECO:0000313" key="4">
    <source>
        <dbReference type="EMBL" id="RTZ85355.1"/>
    </source>
</evidence>
<dbReference type="GO" id="GO:0005737">
    <property type="term" value="C:cytoplasm"/>
    <property type="evidence" value="ECO:0007669"/>
    <property type="project" value="TreeGrafter"/>
</dbReference>
<dbReference type="GO" id="GO:0019264">
    <property type="term" value="P:glycine biosynthetic process from serine"/>
    <property type="evidence" value="ECO:0007669"/>
    <property type="project" value="TreeGrafter"/>
</dbReference>
<dbReference type="GO" id="GO:0046653">
    <property type="term" value="P:tetrahydrofolate metabolic process"/>
    <property type="evidence" value="ECO:0007669"/>
    <property type="project" value="TreeGrafter"/>
</dbReference>
<comment type="caution">
    <text evidence="4">The sequence shown here is derived from an EMBL/GenBank/DDBJ whole genome shotgun (WGS) entry which is preliminary data.</text>
</comment>
<keyword evidence="2" id="KW-0663">Pyridoxal phosphate</keyword>
<dbReference type="Gene3D" id="3.40.640.10">
    <property type="entry name" value="Type I PLP-dependent aspartate aminotransferase-like (Major domain)"/>
    <property type="match status" value="1"/>
</dbReference>
<dbReference type="Gene3D" id="3.90.1150.10">
    <property type="entry name" value="Aspartate Aminotransferase, domain 1"/>
    <property type="match status" value="1"/>
</dbReference>
<evidence type="ECO:0000256" key="1">
    <source>
        <dbReference type="ARBA" id="ARBA00001933"/>
    </source>
</evidence>
<dbReference type="GO" id="GO:0004372">
    <property type="term" value="F:glycine hydroxymethyltransferase activity"/>
    <property type="evidence" value="ECO:0007669"/>
    <property type="project" value="TreeGrafter"/>
</dbReference>
<dbReference type="InterPro" id="IPR015422">
    <property type="entry name" value="PyrdxlP-dep_Trfase_small"/>
</dbReference>
<dbReference type="InterPro" id="IPR015421">
    <property type="entry name" value="PyrdxlP-dep_Trfase_major"/>
</dbReference>
<dbReference type="GO" id="GO:0030170">
    <property type="term" value="F:pyridoxal phosphate binding"/>
    <property type="evidence" value="ECO:0007669"/>
    <property type="project" value="TreeGrafter"/>
</dbReference>
<name>A0A432GP96_9DELT</name>
<comment type="cofactor">
    <cofactor evidence="1">
        <name>pyridoxal 5'-phosphate</name>
        <dbReference type="ChEBI" id="CHEBI:597326"/>
    </cofactor>
</comment>
<evidence type="ECO:0000313" key="5">
    <source>
        <dbReference type="Proteomes" id="UP000287917"/>
    </source>
</evidence>
<dbReference type="InterPro" id="IPR015424">
    <property type="entry name" value="PyrdxlP-dep_Trfase"/>
</dbReference>
<dbReference type="Proteomes" id="UP000287917">
    <property type="component" value="Unassembled WGS sequence"/>
</dbReference>
<proteinExistence type="predicted"/>